<accession>A0A183B9H8</accession>
<organism evidence="1">
    <name type="scientific">Echinostoma caproni</name>
    <dbReference type="NCBI Taxonomy" id="27848"/>
    <lineage>
        <taxon>Eukaryota</taxon>
        <taxon>Metazoa</taxon>
        <taxon>Spiralia</taxon>
        <taxon>Lophotrochozoa</taxon>
        <taxon>Platyhelminthes</taxon>
        <taxon>Trematoda</taxon>
        <taxon>Digenea</taxon>
        <taxon>Plagiorchiida</taxon>
        <taxon>Echinostomata</taxon>
        <taxon>Echinostomatoidea</taxon>
        <taxon>Echinostomatidae</taxon>
        <taxon>Echinostoma</taxon>
    </lineage>
</organism>
<dbReference type="WBParaSite" id="ECPE_0001590301-mRNA-1">
    <property type="protein sequence ID" value="ECPE_0001590301-mRNA-1"/>
    <property type="gene ID" value="ECPE_0001590301"/>
</dbReference>
<name>A0A183B9H8_9TREM</name>
<dbReference type="AlphaFoldDB" id="A0A183B9H8"/>
<protein>
    <submittedName>
        <fullName evidence="1">Alpha/beta hydrolase</fullName>
    </submittedName>
</protein>
<sequence>LWLSASGAPSKPGYLVSRVIREPESVGTTGTTDGALLLTTNELTTRSAAPRPTGILGGKLD</sequence>
<reference evidence="1" key="1">
    <citation type="submission" date="2016-06" db="UniProtKB">
        <authorList>
            <consortium name="WormBaseParasite"/>
        </authorList>
    </citation>
    <scope>IDENTIFICATION</scope>
</reference>
<evidence type="ECO:0000313" key="1">
    <source>
        <dbReference type="WBParaSite" id="ECPE_0001590301-mRNA-1"/>
    </source>
</evidence>
<proteinExistence type="predicted"/>